<dbReference type="CDD" id="cd00635">
    <property type="entry name" value="PLPDE_III_YBL036c_like"/>
    <property type="match status" value="1"/>
</dbReference>
<dbReference type="NCBIfam" id="TIGR00044">
    <property type="entry name" value="YggS family pyridoxal phosphate-dependent enzyme"/>
    <property type="match status" value="1"/>
</dbReference>
<evidence type="ECO:0000256" key="1">
    <source>
        <dbReference type="ARBA" id="ARBA00022898"/>
    </source>
</evidence>
<keyword evidence="7" id="KW-1185">Reference proteome</keyword>
<gene>
    <name evidence="6" type="ORF">SAMN04490355_1015106</name>
</gene>
<proteinExistence type="inferred from homology"/>
<evidence type="ECO:0000313" key="6">
    <source>
        <dbReference type="EMBL" id="SFL73484.1"/>
    </source>
</evidence>
<dbReference type="Gene3D" id="3.20.20.10">
    <property type="entry name" value="Alanine racemase"/>
    <property type="match status" value="1"/>
</dbReference>
<sequence length="233" mass="26113">MSIQTNLTQVIENIHNAVHKRSKTLINESKYVKLVAVTKNHDVAAIQEAVAAGVLAIGENRIQEAAKKAQIIQKQVEWHLIGHLQTNKVRQAVQLFDLIHSVDSKKVALEIDRIAGTLGKRQDILIQVNMADEDTKFGIASKDTLTLAKCISNLEHVRLCGAMTIAPFYDNAEQARPLFRNMYQLFMELKDMNLANTKIEWLSMGMTNDYIVGVEEGANLVRIGTGIFGQRQY</sequence>
<comment type="similarity">
    <text evidence="2 4">Belongs to the pyridoxal phosphate-binding protein YggS/PROSC family.</text>
</comment>
<dbReference type="InterPro" id="IPR011078">
    <property type="entry name" value="PyrdxlP_homeostasis"/>
</dbReference>
<keyword evidence="1 2" id="KW-0663">Pyridoxal phosphate</keyword>
<dbReference type="InterPro" id="IPR029066">
    <property type="entry name" value="PLP-binding_barrel"/>
</dbReference>
<accession>A0A1I4K3X8</accession>
<dbReference type="FunFam" id="3.20.20.10:FF:000018">
    <property type="entry name" value="Pyridoxal phosphate homeostasis protein"/>
    <property type="match status" value="1"/>
</dbReference>
<evidence type="ECO:0000256" key="3">
    <source>
        <dbReference type="PIRSR" id="PIRSR004848-1"/>
    </source>
</evidence>
<dbReference type="SUPFAM" id="SSF51419">
    <property type="entry name" value="PLP-binding barrel"/>
    <property type="match status" value="1"/>
</dbReference>
<dbReference type="STRING" id="1123291.SAMN04490355_1015106"/>
<dbReference type="AlphaFoldDB" id="A0A1I4K3X8"/>
<reference evidence="7" key="1">
    <citation type="submission" date="2016-10" db="EMBL/GenBank/DDBJ databases">
        <authorList>
            <person name="Varghese N."/>
            <person name="Submissions S."/>
        </authorList>
    </citation>
    <scope>NUCLEOTIDE SEQUENCE [LARGE SCALE GENOMIC DNA]</scope>
    <source>
        <strain evidence="7">DSM 13327</strain>
    </source>
</reference>
<dbReference type="RefSeq" id="WP_090936224.1">
    <property type="nucleotide sequence ID" value="NZ_FOTS01000015.1"/>
</dbReference>
<protein>
    <recommendedName>
        <fullName evidence="2">Pyridoxal phosphate homeostasis protein</fullName>
        <shortName evidence="2">PLP homeostasis protein</shortName>
    </recommendedName>
</protein>
<dbReference type="PANTHER" id="PTHR10146">
    <property type="entry name" value="PROLINE SYNTHETASE CO-TRANSCRIBED BACTERIAL HOMOLOG PROTEIN"/>
    <property type="match status" value="1"/>
</dbReference>
<dbReference type="GO" id="GO:0030170">
    <property type="term" value="F:pyridoxal phosphate binding"/>
    <property type="evidence" value="ECO:0007669"/>
    <property type="project" value="UniProtKB-UniRule"/>
</dbReference>
<name>A0A1I4K3X8_9FIRM</name>
<organism evidence="6 7">
    <name type="scientific">Pelosinus propionicus DSM 13327</name>
    <dbReference type="NCBI Taxonomy" id="1123291"/>
    <lineage>
        <taxon>Bacteria</taxon>
        <taxon>Bacillati</taxon>
        <taxon>Bacillota</taxon>
        <taxon>Negativicutes</taxon>
        <taxon>Selenomonadales</taxon>
        <taxon>Sporomusaceae</taxon>
        <taxon>Pelosinus</taxon>
    </lineage>
</organism>
<comment type="cofactor">
    <cofactor evidence="3">
        <name>pyridoxal 5'-phosphate</name>
        <dbReference type="ChEBI" id="CHEBI:597326"/>
    </cofactor>
</comment>
<dbReference type="EMBL" id="FOTS01000015">
    <property type="protein sequence ID" value="SFL73484.1"/>
    <property type="molecule type" value="Genomic_DNA"/>
</dbReference>
<evidence type="ECO:0000313" key="7">
    <source>
        <dbReference type="Proteomes" id="UP000199520"/>
    </source>
</evidence>
<dbReference type="InterPro" id="IPR001608">
    <property type="entry name" value="Ala_racemase_N"/>
</dbReference>
<comment type="function">
    <text evidence="2">Pyridoxal 5'-phosphate (PLP)-binding protein, which is involved in PLP homeostasis.</text>
</comment>
<evidence type="ECO:0000256" key="4">
    <source>
        <dbReference type="RuleBase" id="RU004514"/>
    </source>
</evidence>
<feature type="domain" description="Alanine racemase N-terminal" evidence="5">
    <location>
        <begin position="24"/>
        <end position="231"/>
    </location>
</feature>
<dbReference type="HAMAP" id="MF_02087">
    <property type="entry name" value="PLP_homeostasis"/>
    <property type="match status" value="1"/>
</dbReference>
<dbReference type="OrthoDB" id="9804072at2"/>
<dbReference type="Proteomes" id="UP000199520">
    <property type="component" value="Unassembled WGS sequence"/>
</dbReference>
<evidence type="ECO:0000259" key="5">
    <source>
        <dbReference type="Pfam" id="PF01168"/>
    </source>
</evidence>
<feature type="modified residue" description="N6-(pyridoxal phosphate)lysine" evidence="2 3">
    <location>
        <position position="39"/>
    </location>
</feature>
<evidence type="ECO:0000256" key="2">
    <source>
        <dbReference type="HAMAP-Rule" id="MF_02087"/>
    </source>
</evidence>
<dbReference type="Pfam" id="PF01168">
    <property type="entry name" value="Ala_racemase_N"/>
    <property type="match status" value="1"/>
</dbReference>
<dbReference type="PIRSF" id="PIRSF004848">
    <property type="entry name" value="YBL036c_PLPDEIII"/>
    <property type="match status" value="1"/>
</dbReference>
<dbReference type="PANTHER" id="PTHR10146:SF14">
    <property type="entry name" value="PYRIDOXAL PHOSPHATE HOMEOSTASIS PROTEIN"/>
    <property type="match status" value="1"/>
</dbReference>